<reference evidence="1" key="1">
    <citation type="submission" date="2020-07" db="EMBL/GenBank/DDBJ databases">
        <title>Genome sequence and genetic diversity analysis of an under-domesticated orphan crop, white fonio (Digitaria exilis).</title>
        <authorList>
            <person name="Bennetzen J.L."/>
            <person name="Chen S."/>
            <person name="Ma X."/>
            <person name="Wang X."/>
            <person name="Yssel A.E.J."/>
            <person name="Chaluvadi S.R."/>
            <person name="Johnson M."/>
            <person name="Gangashetty P."/>
            <person name="Hamidou F."/>
            <person name="Sanogo M.D."/>
            <person name="Zwaenepoel A."/>
            <person name="Wallace J."/>
            <person name="Van De Peer Y."/>
            <person name="Van Deynze A."/>
        </authorList>
    </citation>
    <scope>NUCLEOTIDE SEQUENCE</scope>
    <source>
        <tissue evidence="1">Leaves</tissue>
    </source>
</reference>
<proteinExistence type="predicted"/>
<sequence>MTSAAGMPKKSAAALCMLIIWEIWKERNARTFDRKEESTQGLMAKIKNEANAWMMAGAKPLALVLVRE</sequence>
<comment type="caution">
    <text evidence="1">The sequence shown here is derived from an EMBL/GenBank/DDBJ whole genome shotgun (WGS) entry which is preliminary data.</text>
</comment>
<keyword evidence="2" id="KW-1185">Reference proteome</keyword>
<accession>A0A835BMK0</accession>
<organism evidence="1 2">
    <name type="scientific">Digitaria exilis</name>
    <dbReference type="NCBI Taxonomy" id="1010633"/>
    <lineage>
        <taxon>Eukaryota</taxon>
        <taxon>Viridiplantae</taxon>
        <taxon>Streptophyta</taxon>
        <taxon>Embryophyta</taxon>
        <taxon>Tracheophyta</taxon>
        <taxon>Spermatophyta</taxon>
        <taxon>Magnoliopsida</taxon>
        <taxon>Liliopsida</taxon>
        <taxon>Poales</taxon>
        <taxon>Poaceae</taxon>
        <taxon>PACMAD clade</taxon>
        <taxon>Panicoideae</taxon>
        <taxon>Panicodae</taxon>
        <taxon>Paniceae</taxon>
        <taxon>Anthephorinae</taxon>
        <taxon>Digitaria</taxon>
    </lineage>
</organism>
<evidence type="ECO:0000313" key="1">
    <source>
        <dbReference type="EMBL" id="KAF8702568.1"/>
    </source>
</evidence>
<protein>
    <submittedName>
        <fullName evidence="1">Uncharacterized protein</fullName>
    </submittedName>
</protein>
<dbReference type="Proteomes" id="UP000636709">
    <property type="component" value="Unassembled WGS sequence"/>
</dbReference>
<dbReference type="EMBL" id="JACEFO010001785">
    <property type="protein sequence ID" value="KAF8702568.1"/>
    <property type="molecule type" value="Genomic_DNA"/>
</dbReference>
<gene>
    <name evidence="1" type="ORF">HU200_032952</name>
</gene>
<evidence type="ECO:0000313" key="2">
    <source>
        <dbReference type="Proteomes" id="UP000636709"/>
    </source>
</evidence>
<dbReference type="OrthoDB" id="692852at2759"/>
<dbReference type="AlphaFoldDB" id="A0A835BMK0"/>
<name>A0A835BMK0_9POAL</name>